<evidence type="ECO:0000313" key="1">
    <source>
        <dbReference type="EMBL" id="AYV86832.1"/>
    </source>
</evidence>
<sequence>MSDNIEFSFMKRVGTCFWTFVEGSVCCTINVTSCCAISICLCPWWFIKGLCQCENQNSGPGIYYANAILVPGRWNEDICECPEYCFSTCSANISVFLWSRNIGSLCHPYRFARCCQFCCRYCCCCLSGSKPVSQEMK</sequence>
<name>A0A3G5AHY5_9VIRU</name>
<protein>
    <submittedName>
        <fullName evidence="1">Uncharacterized protein</fullName>
    </submittedName>
</protein>
<dbReference type="EMBL" id="MK072516">
    <property type="protein sequence ID" value="AYV86832.1"/>
    <property type="molecule type" value="Genomic_DNA"/>
</dbReference>
<reference evidence="1" key="1">
    <citation type="submission" date="2018-10" db="EMBL/GenBank/DDBJ databases">
        <title>Hidden diversity of soil giant viruses.</title>
        <authorList>
            <person name="Schulz F."/>
            <person name="Alteio L."/>
            <person name="Goudeau D."/>
            <person name="Ryan E.M."/>
            <person name="Malmstrom R.R."/>
            <person name="Blanchard J."/>
            <person name="Woyke T."/>
        </authorList>
    </citation>
    <scope>NUCLEOTIDE SEQUENCE</scope>
    <source>
        <strain evidence="1">SYV1</strain>
    </source>
</reference>
<accession>A0A3G5AHY5</accession>
<proteinExistence type="predicted"/>
<organism evidence="1">
    <name type="scientific">Sylvanvirus sp</name>
    <dbReference type="NCBI Taxonomy" id="2487774"/>
    <lineage>
        <taxon>Viruses</taxon>
    </lineage>
</organism>
<gene>
    <name evidence="1" type="ORF">Sylvanvirus10_29</name>
</gene>